<dbReference type="PANTHER" id="PTHR42648:SF11">
    <property type="entry name" value="TRANSPOSON TY4-P GAG-POL POLYPROTEIN"/>
    <property type="match status" value="1"/>
</dbReference>
<keyword evidence="12" id="KW-0233">DNA recombination</keyword>
<keyword evidence="18" id="KW-1185">Reference proteome</keyword>
<evidence type="ECO:0000256" key="15">
    <source>
        <dbReference type="ARBA" id="ARBA00049244"/>
    </source>
</evidence>
<keyword evidence="11" id="KW-0239">DNA-directed DNA polymerase</keyword>
<evidence type="ECO:0000256" key="9">
    <source>
        <dbReference type="ARBA" id="ARBA00022908"/>
    </source>
</evidence>
<reference evidence="17" key="1">
    <citation type="submission" date="2021-03" db="EMBL/GenBank/DDBJ databases">
        <title>Draft genome sequence of rust myrtle Austropuccinia psidii MF-1, a brazilian biotype.</title>
        <authorList>
            <person name="Quecine M.C."/>
            <person name="Pachon D.M.R."/>
            <person name="Bonatelli M.L."/>
            <person name="Correr F.H."/>
            <person name="Franceschini L.M."/>
            <person name="Leite T.F."/>
            <person name="Margarido G.R.A."/>
            <person name="Almeida C.A."/>
            <person name="Ferrarezi J.A."/>
            <person name="Labate C.A."/>
        </authorList>
    </citation>
    <scope>NUCLEOTIDE SEQUENCE</scope>
    <source>
        <strain evidence="17">MF-1</strain>
    </source>
</reference>
<dbReference type="GO" id="GO:0006310">
    <property type="term" value="P:DNA recombination"/>
    <property type="evidence" value="ECO:0007669"/>
    <property type="project" value="UniProtKB-KW"/>
</dbReference>
<evidence type="ECO:0000256" key="11">
    <source>
        <dbReference type="ARBA" id="ARBA00022932"/>
    </source>
</evidence>
<name>A0A9Q3F7Y1_9BASI</name>
<dbReference type="Gene3D" id="3.30.420.10">
    <property type="entry name" value="Ribonuclease H-like superfamily/Ribonuclease H"/>
    <property type="match status" value="1"/>
</dbReference>
<keyword evidence="3" id="KW-0540">Nuclease</keyword>
<keyword evidence="6" id="KW-0378">Hydrolase</keyword>
<dbReference type="InterPro" id="IPR012337">
    <property type="entry name" value="RNaseH-like_sf"/>
</dbReference>
<evidence type="ECO:0000256" key="7">
    <source>
        <dbReference type="ARBA" id="ARBA00022842"/>
    </source>
</evidence>
<dbReference type="InterPro" id="IPR013103">
    <property type="entry name" value="RVT_2"/>
</dbReference>
<dbReference type="OrthoDB" id="3243429at2759"/>
<dbReference type="GO" id="GO:0015074">
    <property type="term" value="P:DNA integration"/>
    <property type="evidence" value="ECO:0007669"/>
    <property type="project" value="UniProtKB-KW"/>
</dbReference>
<evidence type="ECO:0000256" key="6">
    <source>
        <dbReference type="ARBA" id="ARBA00022801"/>
    </source>
</evidence>
<dbReference type="PROSITE" id="PS50994">
    <property type="entry name" value="INTEGRASE"/>
    <property type="match status" value="1"/>
</dbReference>
<dbReference type="AlphaFoldDB" id="A0A9Q3F7Y1"/>
<evidence type="ECO:0000259" key="16">
    <source>
        <dbReference type="PROSITE" id="PS50994"/>
    </source>
</evidence>
<evidence type="ECO:0000313" key="17">
    <source>
        <dbReference type="EMBL" id="MBW0531857.1"/>
    </source>
</evidence>
<evidence type="ECO:0000256" key="13">
    <source>
        <dbReference type="ARBA" id="ARBA00023268"/>
    </source>
</evidence>
<feature type="non-terminal residue" evidence="17">
    <location>
        <position position="1"/>
    </location>
</feature>
<keyword evidence="1" id="KW-0815">Transposition</keyword>
<feature type="domain" description="Integrase catalytic" evidence="16">
    <location>
        <begin position="23"/>
        <end position="191"/>
    </location>
</feature>
<dbReference type="InterPro" id="IPR039537">
    <property type="entry name" value="Retrotran_Ty1/copia-like"/>
</dbReference>
<organism evidence="17 18">
    <name type="scientific">Austropuccinia psidii MF-1</name>
    <dbReference type="NCBI Taxonomy" id="1389203"/>
    <lineage>
        <taxon>Eukaryota</taxon>
        <taxon>Fungi</taxon>
        <taxon>Dikarya</taxon>
        <taxon>Basidiomycota</taxon>
        <taxon>Pucciniomycotina</taxon>
        <taxon>Pucciniomycetes</taxon>
        <taxon>Pucciniales</taxon>
        <taxon>Sphaerophragmiaceae</taxon>
        <taxon>Austropuccinia</taxon>
    </lineage>
</organism>
<keyword evidence="11" id="KW-0808">Transferase</keyword>
<evidence type="ECO:0000256" key="4">
    <source>
        <dbReference type="ARBA" id="ARBA00022723"/>
    </source>
</evidence>
<dbReference type="InterPro" id="IPR036397">
    <property type="entry name" value="RNaseH_sf"/>
</dbReference>
<keyword evidence="8" id="KW-0694">RNA-binding</keyword>
<dbReference type="GO" id="GO:0003887">
    <property type="term" value="F:DNA-directed DNA polymerase activity"/>
    <property type="evidence" value="ECO:0007669"/>
    <property type="project" value="UniProtKB-KW"/>
</dbReference>
<evidence type="ECO:0000256" key="3">
    <source>
        <dbReference type="ARBA" id="ARBA00022722"/>
    </source>
</evidence>
<keyword evidence="9" id="KW-0229">DNA integration</keyword>
<dbReference type="Pfam" id="PF07727">
    <property type="entry name" value="RVT_2"/>
    <property type="match status" value="1"/>
</dbReference>
<comment type="catalytic activity">
    <reaction evidence="15">
        <text>DNA(n) + a 2'-deoxyribonucleoside 5'-triphosphate = DNA(n+1) + diphosphate</text>
        <dbReference type="Rhea" id="RHEA:22508"/>
        <dbReference type="Rhea" id="RHEA-COMP:17339"/>
        <dbReference type="Rhea" id="RHEA-COMP:17340"/>
        <dbReference type="ChEBI" id="CHEBI:33019"/>
        <dbReference type="ChEBI" id="CHEBI:61560"/>
        <dbReference type="ChEBI" id="CHEBI:173112"/>
        <dbReference type="EC" id="2.7.7.7"/>
    </reaction>
</comment>
<keyword evidence="2" id="KW-0548">Nucleotidyltransferase</keyword>
<dbReference type="Proteomes" id="UP000765509">
    <property type="component" value="Unassembled WGS sequence"/>
</dbReference>
<dbReference type="GO" id="GO:0003964">
    <property type="term" value="F:RNA-directed DNA polymerase activity"/>
    <property type="evidence" value="ECO:0007669"/>
    <property type="project" value="UniProtKB-KW"/>
</dbReference>
<comment type="catalytic activity">
    <reaction evidence="14">
        <text>DNA(n) + a 2'-deoxyribonucleoside 5'-triphosphate = DNA(n+1) + diphosphate</text>
        <dbReference type="Rhea" id="RHEA:22508"/>
        <dbReference type="Rhea" id="RHEA-COMP:17339"/>
        <dbReference type="Rhea" id="RHEA-COMP:17340"/>
        <dbReference type="ChEBI" id="CHEBI:33019"/>
        <dbReference type="ChEBI" id="CHEBI:61560"/>
        <dbReference type="ChEBI" id="CHEBI:173112"/>
        <dbReference type="EC" id="2.7.7.49"/>
    </reaction>
</comment>
<evidence type="ECO:0000256" key="12">
    <source>
        <dbReference type="ARBA" id="ARBA00023172"/>
    </source>
</evidence>
<dbReference type="SUPFAM" id="SSF53098">
    <property type="entry name" value="Ribonuclease H-like"/>
    <property type="match status" value="1"/>
</dbReference>
<proteinExistence type="predicted"/>
<dbReference type="PANTHER" id="PTHR42648">
    <property type="entry name" value="TRANSPOSASE, PUTATIVE-RELATED"/>
    <property type="match status" value="1"/>
</dbReference>
<protein>
    <recommendedName>
        <fullName evidence="16">Integrase catalytic domain-containing protein</fullName>
    </recommendedName>
</protein>
<evidence type="ECO:0000256" key="5">
    <source>
        <dbReference type="ARBA" id="ARBA00022759"/>
    </source>
</evidence>
<evidence type="ECO:0000256" key="14">
    <source>
        <dbReference type="ARBA" id="ARBA00048173"/>
    </source>
</evidence>
<accession>A0A9Q3F7Y1</accession>
<keyword evidence="7" id="KW-0460">Magnesium</keyword>
<evidence type="ECO:0000256" key="1">
    <source>
        <dbReference type="ARBA" id="ARBA00022578"/>
    </source>
</evidence>
<evidence type="ECO:0000256" key="8">
    <source>
        <dbReference type="ARBA" id="ARBA00022884"/>
    </source>
</evidence>
<dbReference type="GO" id="GO:0005634">
    <property type="term" value="C:nucleus"/>
    <property type="evidence" value="ECO:0007669"/>
    <property type="project" value="UniProtKB-ARBA"/>
</dbReference>
<dbReference type="InterPro" id="IPR001584">
    <property type="entry name" value="Integrase_cat-core"/>
</dbReference>
<dbReference type="GO" id="GO:0032196">
    <property type="term" value="P:transposition"/>
    <property type="evidence" value="ECO:0007669"/>
    <property type="project" value="UniProtKB-KW"/>
</dbReference>
<evidence type="ECO:0000256" key="10">
    <source>
        <dbReference type="ARBA" id="ARBA00022918"/>
    </source>
</evidence>
<keyword evidence="5" id="KW-0255">Endonuclease</keyword>
<evidence type="ECO:0000256" key="2">
    <source>
        <dbReference type="ARBA" id="ARBA00022695"/>
    </source>
</evidence>
<gene>
    <name evidence="17" type="ORF">O181_071572</name>
</gene>
<dbReference type="GO" id="GO:0046872">
    <property type="term" value="F:metal ion binding"/>
    <property type="evidence" value="ECO:0007669"/>
    <property type="project" value="UniProtKB-KW"/>
</dbReference>
<dbReference type="GO" id="GO:0016787">
    <property type="term" value="F:hydrolase activity"/>
    <property type="evidence" value="ECO:0007669"/>
    <property type="project" value="UniProtKB-KW"/>
</dbReference>
<dbReference type="GO" id="GO:0004519">
    <property type="term" value="F:endonuclease activity"/>
    <property type="evidence" value="ECO:0007669"/>
    <property type="project" value="UniProtKB-KW"/>
</dbReference>
<sequence>MKVEFTQLKSLVTTIVDDLWYKRLGHPGKEPVCAMGLPSHNLPCHTCNLNKIHQLPFKDQFEHFTQMLKHKSEVFECFLNIKNLMENQHDRKIKNVVSDCGGKFLNKKLKHLASDSGSIHTFSPSYTPQPNGFAERANQTILDKSKCLLNGCGLPKQFWAEAKNTATLLCNLIPTPSRHNKSPYAVWTGKSPRIKKLRVFGCQAVFLIHRSFREWKLGESGYKGIFLGYKNEMSSYCVMRIRNGKLSSTSPLVIPFIGDEEGSNISVDDTQTNVGTREAFEELHQVNNDLTYPNQEEEGVDEVPSILPEDTMEELQTIICPRLHVIGPRHPMLISSTINQSNILPYSRRAGALLTSLEVTPQTFKMAINSASKEVWLEAIAKELDSMNTLKVWDIVELDPSFKLIGTTWVFKIKRDHLGNITKHKVRLCAQGFTQTTGVDFEKTYSPTGKLNSLCTLIAFAARNDLLFHQIDIK</sequence>
<keyword evidence="13" id="KW-0511">Multifunctional enzyme</keyword>
<keyword evidence="4" id="KW-0479">Metal-binding</keyword>
<comment type="caution">
    <text evidence="17">The sequence shown here is derived from an EMBL/GenBank/DDBJ whole genome shotgun (WGS) entry which is preliminary data.</text>
</comment>
<evidence type="ECO:0000313" key="18">
    <source>
        <dbReference type="Proteomes" id="UP000765509"/>
    </source>
</evidence>
<keyword evidence="10" id="KW-0695">RNA-directed DNA polymerase</keyword>
<dbReference type="EMBL" id="AVOT02037190">
    <property type="protein sequence ID" value="MBW0531857.1"/>
    <property type="molecule type" value="Genomic_DNA"/>
</dbReference>
<dbReference type="GO" id="GO:0003723">
    <property type="term" value="F:RNA binding"/>
    <property type="evidence" value="ECO:0007669"/>
    <property type="project" value="UniProtKB-KW"/>
</dbReference>